<evidence type="ECO:0000313" key="1">
    <source>
        <dbReference type="EMBL" id="EON75379.1"/>
    </source>
</evidence>
<dbReference type="EMBL" id="AQHR01000107">
    <property type="protein sequence ID" value="EON75379.1"/>
    <property type="molecule type" value="Genomic_DNA"/>
</dbReference>
<reference evidence="1 2" key="1">
    <citation type="submission" date="2013-02" db="EMBL/GenBank/DDBJ databases">
        <title>A novel strain isolated from Lonar lake, Maharashtra, India.</title>
        <authorList>
            <person name="Singh A."/>
        </authorList>
    </citation>
    <scope>NUCLEOTIDE SEQUENCE [LARGE SCALE GENOMIC DNA]</scope>
    <source>
        <strain evidence="1 2">AK24</strain>
    </source>
</reference>
<accession>R7ZMY2</accession>
<comment type="caution">
    <text evidence="1">The sequence shown here is derived from an EMBL/GenBank/DDBJ whole genome shotgun (WGS) entry which is preliminary data.</text>
</comment>
<dbReference type="STRING" id="1232681.ADIS_4083"/>
<gene>
    <name evidence="1" type="ORF">ADIS_4083</name>
</gene>
<protein>
    <submittedName>
        <fullName evidence="1">Uncharacterized protein</fullName>
    </submittedName>
</protein>
<dbReference type="Proteomes" id="UP000013909">
    <property type="component" value="Unassembled WGS sequence"/>
</dbReference>
<evidence type="ECO:0000313" key="2">
    <source>
        <dbReference type="Proteomes" id="UP000013909"/>
    </source>
</evidence>
<dbReference type="AlphaFoldDB" id="R7ZMY2"/>
<sequence length="302" mass="34869">MISPLRETVLDWNKPQDTLIREVVENGGLVLYLHTEMDHDWSNPHYQGMEIYNIHTDLLDEKGILPFLLNSIVNGKKFKHWTYREIFDEQTDILALWDSLNHHRKIVGYGAPDVHNNQSIRARYLEDGTVEWVGSNAKTIGIVEPGWKEKLLLGEPDMAGWAFKWELDTYFHSFKYVQTHIFTDELSSRSIKEGLEKGRAFVSFENLLEAKGFQFFGLAKDGTLSGIMGDSISVADVAQIRAISPYPVDFELIKNGKLIDIAEKSYTFDYQITEHGNYRIVCRIRLNGKSVPWLYTNPIYLY</sequence>
<keyword evidence="2" id="KW-1185">Reference proteome</keyword>
<proteinExistence type="predicted"/>
<name>R7ZMY2_9BACT</name>
<dbReference type="PATRIC" id="fig|1288963.3.peg.4078"/>
<organism evidence="1 2">
    <name type="scientific">Lunatimonas lonarensis</name>
    <dbReference type="NCBI Taxonomy" id="1232681"/>
    <lineage>
        <taxon>Bacteria</taxon>
        <taxon>Pseudomonadati</taxon>
        <taxon>Bacteroidota</taxon>
        <taxon>Cytophagia</taxon>
        <taxon>Cytophagales</taxon>
        <taxon>Cyclobacteriaceae</taxon>
    </lineage>
</organism>